<dbReference type="AlphaFoldDB" id="A0A0R3SU70"/>
<proteinExistence type="predicted"/>
<evidence type="ECO:0000313" key="1">
    <source>
        <dbReference type="EMBL" id="VDL61342.1"/>
    </source>
</evidence>
<dbReference type="EMBL" id="UYSG01011194">
    <property type="protein sequence ID" value="VDL61342.1"/>
    <property type="molecule type" value="Genomic_DNA"/>
</dbReference>
<organism evidence="3">
    <name type="scientific">Hymenolepis diminuta</name>
    <name type="common">Rat tapeworm</name>
    <dbReference type="NCBI Taxonomy" id="6216"/>
    <lineage>
        <taxon>Eukaryota</taxon>
        <taxon>Metazoa</taxon>
        <taxon>Spiralia</taxon>
        <taxon>Lophotrochozoa</taxon>
        <taxon>Platyhelminthes</taxon>
        <taxon>Cestoda</taxon>
        <taxon>Eucestoda</taxon>
        <taxon>Cyclophyllidea</taxon>
        <taxon>Hymenolepididae</taxon>
        <taxon>Hymenolepis</taxon>
    </lineage>
</organism>
<dbReference type="WBParaSite" id="HDID_0000902601-mRNA-1">
    <property type="protein sequence ID" value="HDID_0000902601-mRNA-1"/>
    <property type="gene ID" value="HDID_0000902601"/>
</dbReference>
<protein>
    <submittedName>
        <fullName evidence="3">DUF2281 domain-containing protein</fullName>
    </submittedName>
</protein>
<reference evidence="1 2" key="2">
    <citation type="submission" date="2018-11" db="EMBL/GenBank/DDBJ databases">
        <authorList>
            <consortium name="Pathogen Informatics"/>
        </authorList>
    </citation>
    <scope>NUCLEOTIDE SEQUENCE [LARGE SCALE GENOMIC DNA]</scope>
</reference>
<accession>A0A0R3SU70</accession>
<name>A0A0R3SU70_HYMDI</name>
<dbReference type="OrthoDB" id="6226640at2759"/>
<sequence>MHINTRRFAKYQIAPVLDTMALIYVHFEFRKESQVEPIKEIVNRYIAEKKLLLEKPSSVDLFKPLERCLVSVDSEYVDEFIRELEQNPVIAVKKHASD</sequence>
<evidence type="ECO:0000313" key="3">
    <source>
        <dbReference type="WBParaSite" id="HDID_0000902601-mRNA-1"/>
    </source>
</evidence>
<dbReference type="Proteomes" id="UP000274504">
    <property type="component" value="Unassembled WGS sequence"/>
</dbReference>
<gene>
    <name evidence="1" type="ORF">HDID_LOCUS9024</name>
</gene>
<evidence type="ECO:0000313" key="2">
    <source>
        <dbReference type="Proteomes" id="UP000274504"/>
    </source>
</evidence>
<reference evidence="3" key="1">
    <citation type="submission" date="2017-02" db="UniProtKB">
        <authorList>
            <consortium name="WormBaseParasite"/>
        </authorList>
    </citation>
    <scope>IDENTIFICATION</scope>
</reference>